<dbReference type="CDD" id="cd02440">
    <property type="entry name" value="AdoMet_MTases"/>
    <property type="match status" value="1"/>
</dbReference>
<keyword evidence="5" id="KW-0830">Ubiquinone</keyword>
<dbReference type="SUPFAM" id="SSF53335">
    <property type="entry name" value="S-adenosyl-L-methionine-dependent methyltransferases"/>
    <property type="match status" value="1"/>
</dbReference>
<proteinExistence type="inferred from homology"/>
<dbReference type="GO" id="GO:0008757">
    <property type="term" value="F:S-adenosylmethionine-dependent methyltransferase activity"/>
    <property type="evidence" value="ECO:0007669"/>
    <property type="project" value="InterPro"/>
</dbReference>
<evidence type="ECO:0000259" key="4">
    <source>
        <dbReference type="Pfam" id="PF08241"/>
    </source>
</evidence>
<comment type="similarity">
    <text evidence="1">Belongs to the methyltransferase superfamily.</text>
</comment>
<keyword evidence="3" id="KW-0808">Transferase</keyword>
<dbReference type="InterPro" id="IPR051052">
    <property type="entry name" value="Diverse_substrate_MTase"/>
</dbReference>
<dbReference type="GO" id="GO:0032259">
    <property type="term" value="P:methylation"/>
    <property type="evidence" value="ECO:0007669"/>
    <property type="project" value="UniProtKB-KW"/>
</dbReference>
<gene>
    <name evidence="5" type="ORF">SAMN05421543_102202</name>
</gene>
<evidence type="ECO:0000313" key="5">
    <source>
        <dbReference type="EMBL" id="SFU47768.1"/>
    </source>
</evidence>
<feature type="domain" description="Methyltransferase type 11" evidence="4">
    <location>
        <begin position="48"/>
        <end position="143"/>
    </location>
</feature>
<evidence type="ECO:0000256" key="2">
    <source>
        <dbReference type="ARBA" id="ARBA00022603"/>
    </source>
</evidence>
<name>A0A1I7GH84_9BACL</name>
<dbReference type="AlphaFoldDB" id="A0A1I7GH84"/>
<keyword evidence="2 5" id="KW-0489">Methyltransferase</keyword>
<dbReference type="InterPro" id="IPR013216">
    <property type="entry name" value="Methyltransf_11"/>
</dbReference>
<dbReference type="Gene3D" id="3.40.50.150">
    <property type="entry name" value="Vaccinia Virus protein VP39"/>
    <property type="match status" value="1"/>
</dbReference>
<dbReference type="PANTHER" id="PTHR44942:SF4">
    <property type="entry name" value="METHYLTRANSFERASE TYPE 11 DOMAIN-CONTAINING PROTEIN"/>
    <property type="match status" value="1"/>
</dbReference>
<dbReference type="Pfam" id="PF08241">
    <property type="entry name" value="Methyltransf_11"/>
    <property type="match status" value="1"/>
</dbReference>
<dbReference type="eggNOG" id="COG2226">
    <property type="taxonomic scope" value="Bacteria"/>
</dbReference>
<keyword evidence="6" id="KW-1185">Reference proteome</keyword>
<dbReference type="RefSeq" id="WP_074949596.1">
    <property type="nucleotide sequence ID" value="NZ_FPBV01000002.1"/>
</dbReference>
<dbReference type="OrthoDB" id="43862at2"/>
<evidence type="ECO:0000256" key="3">
    <source>
        <dbReference type="ARBA" id="ARBA00022679"/>
    </source>
</evidence>
<organism evidence="5 6">
    <name type="scientific">Alicyclobacillus macrosporangiidus</name>
    <dbReference type="NCBI Taxonomy" id="392015"/>
    <lineage>
        <taxon>Bacteria</taxon>
        <taxon>Bacillati</taxon>
        <taxon>Bacillota</taxon>
        <taxon>Bacilli</taxon>
        <taxon>Bacillales</taxon>
        <taxon>Alicyclobacillaceae</taxon>
        <taxon>Alicyclobacillus</taxon>
    </lineage>
</organism>
<protein>
    <submittedName>
        <fullName evidence="5">Ubiquinone/menaquinone biosynthesis C-methylase UbiE</fullName>
    </submittedName>
</protein>
<accession>A0A1I7GH84</accession>
<evidence type="ECO:0000313" key="6">
    <source>
        <dbReference type="Proteomes" id="UP000183508"/>
    </source>
</evidence>
<dbReference type="STRING" id="392015.SAMN05421543_102202"/>
<dbReference type="EMBL" id="FPBV01000002">
    <property type="protein sequence ID" value="SFU47768.1"/>
    <property type="molecule type" value="Genomic_DNA"/>
</dbReference>
<dbReference type="PANTHER" id="PTHR44942">
    <property type="entry name" value="METHYLTRANSF_11 DOMAIN-CONTAINING PROTEIN"/>
    <property type="match status" value="1"/>
</dbReference>
<evidence type="ECO:0000256" key="1">
    <source>
        <dbReference type="ARBA" id="ARBA00008361"/>
    </source>
</evidence>
<reference evidence="6" key="1">
    <citation type="submission" date="2016-10" db="EMBL/GenBank/DDBJ databases">
        <authorList>
            <person name="Varghese N."/>
        </authorList>
    </citation>
    <scope>NUCLEOTIDE SEQUENCE [LARGE SCALE GENOMIC DNA]</scope>
    <source>
        <strain evidence="6">DSM 17980</strain>
    </source>
</reference>
<dbReference type="Proteomes" id="UP000183508">
    <property type="component" value="Unassembled WGS sequence"/>
</dbReference>
<sequence length="261" mass="28724">MQDANHRRVVAQFGNRAEKYRDERLFAEGEDLAWLVEAAALQGEERVLDVGTGAGHTALALASSAGWCTGIDVTESMVRVADGLARARGVENVTFTVGAAERLPFPDGAFHLVVCRFAAHHFADFHQAVREMGRVLAPGGRVLAIDHYAPEDEAMDGFINEIDRMRDPSHVREWRLSQWEAAFAAAGLAFSVRRRWDLVIDFANWVDRAGTPPEARAHLARRLAEAPPDWRAEFRIALDEAGQPVSFCLKAALVEGRKGGA</sequence>
<dbReference type="InterPro" id="IPR029063">
    <property type="entry name" value="SAM-dependent_MTases_sf"/>
</dbReference>